<dbReference type="Gene3D" id="3.40.50.720">
    <property type="entry name" value="NAD(P)-binding Rossmann-like Domain"/>
    <property type="match status" value="1"/>
</dbReference>
<dbReference type="AlphaFoldDB" id="A0A1B7JZM8"/>
<dbReference type="CDD" id="cd05266">
    <property type="entry name" value="SDR_a4"/>
    <property type="match status" value="1"/>
</dbReference>
<name>A0A1B7JZM8_9GAMM</name>
<dbReference type="PANTHER" id="PTHR48079">
    <property type="entry name" value="PROTEIN YEEZ"/>
    <property type="match status" value="1"/>
</dbReference>
<dbReference type="OrthoDB" id="751203at2"/>
<proteinExistence type="predicted"/>
<dbReference type="EMBL" id="LXEW01000016">
    <property type="protein sequence ID" value="OAT53340.1"/>
    <property type="molecule type" value="Genomic_DNA"/>
</dbReference>
<sequence length="275" mass="29911">MKKVTIIGLGWLGLPLASSLLADGVNVVGTKTTPDGVDAARAIGIDCYALKFTPELECEQDDLEQLMSKTDVIVILLPPSKVDTEHYIRAIEQLVDSAIAFNVPRVIFTSSTSVYGEQDGVIDENASLQAETASASALIKVEQWLHKLPNISVDILRLAGLVGDKRHAGRFLAGKTGVKGANQRVNIVHQDDVIAAITLLIQQPQGGHIYNLCAPIHPTRAEFYHQASLALGLVPPEFVEDENSLEGKIINGDRICLELGFEYEYPDPRTMNMSL</sequence>
<dbReference type="InterPro" id="IPR036291">
    <property type="entry name" value="NAD(P)-bd_dom_sf"/>
</dbReference>
<comment type="caution">
    <text evidence="3">The sequence shown here is derived from an EMBL/GenBank/DDBJ whole genome shotgun (WGS) entry which is preliminary data.</text>
</comment>
<feature type="chain" id="PRO_5008595692" evidence="1">
    <location>
        <begin position="23"/>
        <end position="275"/>
    </location>
</feature>
<dbReference type="GO" id="GO:0005737">
    <property type="term" value="C:cytoplasm"/>
    <property type="evidence" value="ECO:0007669"/>
    <property type="project" value="TreeGrafter"/>
</dbReference>
<dbReference type="SUPFAM" id="SSF51735">
    <property type="entry name" value="NAD(P)-binding Rossmann-fold domains"/>
    <property type="match status" value="1"/>
</dbReference>
<evidence type="ECO:0000259" key="2">
    <source>
        <dbReference type="Pfam" id="PF01370"/>
    </source>
</evidence>
<dbReference type="PANTHER" id="PTHR48079:SF6">
    <property type="entry name" value="NAD(P)-BINDING DOMAIN-CONTAINING PROTEIN-RELATED"/>
    <property type="match status" value="1"/>
</dbReference>
<keyword evidence="1" id="KW-0732">Signal</keyword>
<gene>
    <name evidence="3" type="ORF">M998_1028</name>
</gene>
<dbReference type="PATRIC" id="fig|1354272.4.peg.1051"/>
<protein>
    <submittedName>
        <fullName evidence="3">Nucleoside-diphosphate-sugar epimerase</fullName>
    </submittedName>
</protein>
<dbReference type="InterPro" id="IPR051783">
    <property type="entry name" value="NAD(P)-dependent_oxidoreduct"/>
</dbReference>
<evidence type="ECO:0000313" key="3">
    <source>
        <dbReference type="EMBL" id="OAT53340.1"/>
    </source>
</evidence>
<feature type="signal peptide" evidence="1">
    <location>
        <begin position="1"/>
        <end position="22"/>
    </location>
</feature>
<dbReference type="Proteomes" id="UP000078224">
    <property type="component" value="Unassembled WGS sequence"/>
</dbReference>
<evidence type="ECO:0000256" key="1">
    <source>
        <dbReference type="SAM" id="SignalP"/>
    </source>
</evidence>
<dbReference type="Pfam" id="PF01370">
    <property type="entry name" value="Epimerase"/>
    <property type="match status" value="1"/>
</dbReference>
<evidence type="ECO:0000313" key="4">
    <source>
        <dbReference type="Proteomes" id="UP000078224"/>
    </source>
</evidence>
<dbReference type="GO" id="GO:0004029">
    <property type="term" value="F:aldehyde dehydrogenase (NAD+) activity"/>
    <property type="evidence" value="ECO:0007669"/>
    <property type="project" value="TreeGrafter"/>
</dbReference>
<organism evidence="3 4">
    <name type="scientific">Providencia heimbachae ATCC 35613</name>
    <dbReference type="NCBI Taxonomy" id="1354272"/>
    <lineage>
        <taxon>Bacteria</taxon>
        <taxon>Pseudomonadati</taxon>
        <taxon>Pseudomonadota</taxon>
        <taxon>Gammaproteobacteria</taxon>
        <taxon>Enterobacterales</taxon>
        <taxon>Morganellaceae</taxon>
        <taxon>Providencia</taxon>
    </lineage>
</organism>
<accession>A0A1B7JZM8</accession>
<keyword evidence="4" id="KW-1185">Reference proteome</keyword>
<reference evidence="3 4" key="1">
    <citation type="submission" date="2016-04" db="EMBL/GenBank/DDBJ databases">
        <title>ATOL: Assembling a taxonomically balanced genome-scale reconstruction of the evolutionary history of the Enterobacteriaceae.</title>
        <authorList>
            <person name="Plunkett G.III."/>
            <person name="Neeno-Eckwall E.C."/>
            <person name="Glasner J.D."/>
            <person name="Perna N.T."/>
        </authorList>
    </citation>
    <scope>NUCLEOTIDE SEQUENCE [LARGE SCALE GENOMIC DNA]</scope>
    <source>
        <strain evidence="3 4">ATCC 35613</strain>
    </source>
</reference>
<feature type="domain" description="NAD-dependent epimerase/dehydratase" evidence="2">
    <location>
        <begin position="6"/>
        <end position="213"/>
    </location>
</feature>
<dbReference type="RefSeq" id="WP_068907879.1">
    <property type="nucleotide sequence ID" value="NZ_LXEW01000016.1"/>
</dbReference>
<dbReference type="InterPro" id="IPR001509">
    <property type="entry name" value="Epimerase_deHydtase"/>
</dbReference>